<feature type="domain" description="DUF6900" evidence="1">
    <location>
        <begin position="4"/>
        <end position="53"/>
    </location>
</feature>
<name>A0ABP8GZ63_9BURK</name>
<organism evidence="2 3">
    <name type="scientific">Variovorax defluvii</name>
    <dbReference type="NCBI Taxonomy" id="913761"/>
    <lineage>
        <taxon>Bacteria</taxon>
        <taxon>Pseudomonadati</taxon>
        <taxon>Pseudomonadota</taxon>
        <taxon>Betaproteobacteria</taxon>
        <taxon>Burkholderiales</taxon>
        <taxon>Comamonadaceae</taxon>
        <taxon>Variovorax</taxon>
    </lineage>
</organism>
<sequence length="65" mass="7201">MSKLETLLTQIAQQHLGIETLQTRRSDSLDFHDVAVWCVRDALEAAFKAGIEEGRKVATSDKANS</sequence>
<dbReference type="Proteomes" id="UP001500975">
    <property type="component" value="Unassembled WGS sequence"/>
</dbReference>
<keyword evidence="3" id="KW-1185">Reference proteome</keyword>
<evidence type="ECO:0000313" key="3">
    <source>
        <dbReference type="Proteomes" id="UP001500975"/>
    </source>
</evidence>
<accession>A0ABP8GZ63</accession>
<evidence type="ECO:0000313" key="2">
    <source>
        <dbReference type="EMBL" id="GAA4331881.1"/>
    </source>
</evidence>
<comment type="caution">
    <text evidence="2">The sequence shown here is derived from an EMBL/GenBank/DDBJ whole genome shotgun (WGS) entry which is preliminary data.</text>
</comment>
<dbReference type="EMBL" id="BAABGJ010000004">
    <property type="protein sequence ID" value="GAA4331881.1"/>
    <property type="molecule type" value="Genomic_DNA"/>
</dbReference>
<reference evidence="3" key="1">
    <citation type="journal article" date="2019" name="Int. J. Syst. Evol. Microbiol.">
        <title>The Global Catalogue of Microorganisms (GCM) 10K type strain sequencing project: providing services to taxonomists for standard genome sequencing and annotation.</title>
        <authorList>
            <consortium name="The Broad Institute Genomics Platform"/>
            <consortium name="The Broad Institute Genome Sequencing Center for Infectious Disease"/>
            <person name="Wu L."/>
            <person name="Ma J."/>
        </authorList>
    </citation>
    <scope>NUCLEOTIDE SEQUENCE [LARGE SCALE GENOMIC DNA]</scope>
    <source>
        <strain evidence="3">JCM 17804</strain>
    </source>
</reference>
<dbReference type="Pfam" id="PF21841">
    <property type="entry name" value="DUF6900"/>
    <property type="match status" value="1"/>
</dbReference>
<gene>
    <name evidence="2" type="ORF">GCM10023165_06280</name>
</gene>
<proteinExistence type="predicted"/>
<protein>
    <recommendedName>
        <fullName evidence="1">DUF6900 domain-containing protein</fullName>
    </recommendedName>
</protein>
<dbReference type="RefSeq" id="WP_345535831.1">
    <property type="nucleotide sequence ID" value="NZ_BAABGJ010000004.1"/>
</dbReference>
<evidence type="ECO:0000259" key="1">
    <source>
        <dbReference type="Pfam" id="PF21841"/>
    </source>
</evidence>
<dbReference type="InterPro" id="IPR054195">
    <property type="entry name" value="DUF6900"/>
</dbReference>